<dbReference type="GO" id="GO:0051539">
    <property type="term" value="F:4 iron, 4 sulfur cluster binding"/>
    <property type="evidence" value="ECO:0007669"/>
    <property type="project" value="UniProtKB-KW"/>
</dbReference>
<comment type="caution">
    <text evidence="18">The sequence shown here is derived from an EMBL/GenBank/DDBJ whole genome shotgun (WGS) entry which is preliminary data.</text>
</comment>
<dbReference type="PRINTS" id="PR00371">
    <property type="entry name" value="FPNCR"/>
</dbReference>
<evidence type="ECO:0000256" key="15">
    <source>
        <dbReference type="SAM" id="MobiDB-lite"/>
    </source>
</evidence>
<protein>
    <recommendedName>
        <fullName evidence="3">assimilatory sulfite reductase (NADPH)</fullName>
        <ecNumber evidence="3">1.8.1.2</ecNumber>
    </recommendedName>
</protein>
<dbReference type="EC" id="1.8.1.2" evidence="3"/>
<keyword evidence="9" id="KW-0521">NADP</keyword>
<evidence type="ECO:0000313" key="19">
    <source>
        <dbReference type="Proteomes" id="UP000316714"/>
    </source>
</evidence>
<dbReference type="CDD" id="cd06199">
    <property type="entry name" value="SiR"/>
    <property type="match status" value="1"/>
</dbReference>
<dbReference type="SUPFAM" id="SSF63380">
    <property type="entry name" value="Riboflavin synthase domain-like"/>
    <property type="match status" value="1"/>
</dbReference>
<dbReference type="GO" id="GO:0010181">
    <property type="term" value="F:FMN binding"/>
    <property type="evidence" value="ECO:0007669"/>
    <property type="project" value="TreeGrafter"/>
</dbReference>
<feature type="region of interest" description="Disordered" evidence="15">
    <location>
        <begin position="53"/>
        <end position="96"/>
    </location>
</feature>
<feature type="domain" description="4Fe-4S" evidence="17">
    <location>
        <begin position="122"/>
        <end position="182"/>
    </location>
</feature>
<evidence type="ECO:0000256" key="14">
    <source>
        <dbReference type="ARBA" id="ARBA00052219"/>
    </source>
</evidence>
<dbReference type="PANTHER" id="PTHR19384:SF128">
    <property type="entry name" value="NADPH OXIDOREDUCTASE A"/>
    <property type="match status" value="1"/>
</dbReference>
<keyword evidence="4" id="KW-0004">4Fe-4S</keyword>
<dbReference type="Gene3D" id="1.10.15.40">
    <property type="entry name" value="Electron transport complex subunit B, putative Fe-S cluster"/>
    <property type="match status" value="1"/>
</dbReference>
<dbReference type="Gene3D" id="3.40.50.80">
    <property type="entry name" value="Nucleotide-binding domain of ferredoxin-NADP reductase (FNR) module"/>
    <property type="match status" value="1"/>
</dbReference>
<keyword evidence="5" id="KW-0285">Flavoprotein</keyword>
<dbReference type="GO" id="GO:0019344">
    <property type="term" value="P:cysteine biosynthetic process"/>
    <property type="evidence" value="ECO:0007669"/>
    <property type="project" value="UniProtKB-KW"/>
</dbReference>
<evidence type="ECO:0000256" key="4">
    <source>
        <dbReference type="ARBA" id="ARBA00022485"/>
    </source>
</evidence>
<dbReference type="Pfam" id="PF04060">
    <property type="entry name" value="FeS"/>
    <property type="match status" value="1"/>
</dbReference>
<evidence type="ECO:0000256" key="6">
    <source>
        <dbReference type="ARBA" id="ARBA00022643"/>
    </source>
</evidence>
<dbReference type="AlphaFoldDB" id="A0A5C5VDR2"/>
<dbReference type="PANTHER" id="PTHR19384">
    <property type="entry name" value="NITRIC OXIDE SYNTHASE-RELATED"/>
    <property type="match status" value="1"/>
</dbReference>
<keyword evidence="12" id="KW-0411">Iron-sulfur</keyword>
<dbReference type="InterPro" id="IPR017938">
    <property type="entry name" value="Riboflavin_synthase-like_b-brl"/>
</dbReference>
<dbReference type="InterPro" id="IPR017927">
    <property type="entry name" value="FAD-bd_FR_type"/>
</dbReference>
<dbReference type="GO" id="GO:0005829">
    <property type="term" value="C:cytosol"/>
    <property type="evidence" value="ECO:0007669"/>
    <property type="project" value="TreeGrafter"/>
</dbReference>
<keyword evidence="6" id="KW-0288">FMN</keyword>
<evidence type="ECO:0000256" key="10">
    <source>
        <dbReference type="ARBA" id="ARBA00023002"/>
    </source>
</evidence>
<keyword evidence="10 18" id="KW-0560">Oxidoreductase</keyword>
<keyword evidence="11" id="KW-0408">Iron</keyword>
<evidence type="ECO:0000256" key="13">
    <source>
        <dbReference type="ARBA" id="ARBA00023192"/>
    </source>
</evidence>
<dbReference type="Proteomes" id="UP000316714">
    <property type="component" value="Unassembled WGS sequence"/>
</dbReference>
<evidence type="ECO:0000256" key="11">
    <source>
        <dbReference type="ARBA" id="ARBA00023004"/>
    </source>
</evidence>
<keyword evidence="7" id="KW-0479">Metal-binding</keyword>
<dbReference type="GO" id="GO:0046872">
    <property type="term" value="F:metal ion binding"/>
    <property type="evidence" value="ECO:0007669"/>
    <property type="project" value="UniProtKB-KW"/>
</dbReference>
<dbReference type="InterPro" id="IPR023173">
    <property type="entry name" value="NADPH_Cyt_P450_Rdtase_alpha"/>
</dbReference>
<keyword evidence="13" id="KW-0028">Amino-acid biosynthesis</keyword>
<evidence type="ECO:0000256" key="9">
    <source>
        <dbReference type="ARBA" id="ARBA00022857"/>
    </source>
</evidence>
<dbReference type="Gene3D" id="1.20.990.10">
    <property type="entry name" value="NADPH-cytochrome p450 Reductase, Chain A, domain 3"/>
    <property type="match status" value="1"/>
</dbReference>
<comment type="catalytic activity">
    <reaction evidence="14">
        <text>hydrogen sulfide + 3 NADP(+) + 3 H2O = sulfite + 3 NADPH + 4 H(+)</text>
        <dbReference type="Rhea" id="RHEA:13801"/>
        <dbReference type="ChEBI" id="CHEBI:15377"/>
        <dbReference type="ChEBI" id="CHEBI:15378"/>
        <dbReference type="ChEBI" id="CHEBI:17359"/>
        <dbReference type="ChEBI" id="CHEBI:29919"/>
        <dbReference type="ChEBI" id="CHEBI:57783"/>
        <dbReference type="ChEBI" id="CHEBI:58349"/>
        <dbReference type="EC" id="1.8.1.2"/>
    </reaction>
</comment>
<dbReference type="InterPro" id="IPR007202">
    <property type="entry name" value="4Fe-4S_dom"/>
</dbReference>
<feature type="region of interest" description="Disordered" evidence="15">
    <location>
        <begin position="188"/>
        <end position="208"/>
    </location>
</feature>
<dbReference type="FunFam" id="3.40.50.80:FF:000001">
    <property type="entry name" value="NADPH--cytochrome P450 reductase 1"/>
    <property type="match status" value="1"/>
</dbReference>
<evidence type="ECO:0000256" key="1">
    <source>
        <dbReference type="ARBA" id="ARBA00001917"/>
    </source>
</evidence>
<feature type="domain" description="FAD-binding FR-type" evidence="16">
    <location>
        <begin position="213"/>
        <end position="430"/>
    </location>
</feature>
<feature type="compositionally biased region" description="Low complexity" evidence="15">
    <location>
        <begin position="66"/>
        <end position="86"/>
    </location>
</feature>
<name>A0A5C5VDR2_9BACT</name>
<keyword evidence="13" id="KW-0198">Cysteine biosynthesis</keyword>
<gene>
    <name evidence="18" type="primary">cysJ_1</name>
    <name evidence="18" type="ORF">KOR34_06990</name>
</gene>
<comment type="cofactor">
    <cofactor evidence="2">
        <name>FAD</name>
        <dbReference type="ChEBI" id="CHEBI:57692"/>
    </cofactor>
</comment>
<evidence type="ECO:0000313" key="18">
    <source>
        <dbReference type="EMBL" id="TWT35805.1"/>
    </source>
</evidence>
<dbReference type="Pfam" id="PF00175">
    <property type="entry name" value="NAD_binding_1"/>
    <property type="match status" value="1"/>
</dbReference>
<dbReference type="Pfam" id="PF00667">
    <property type="entry name" value="FAD_binding_1"/>
    <property type="match status" value="1"/>
</dbReference>
<feature type="region of interest" description="Disordered" evidence="15">
    <location>
        <begin position="1"/>
        <end position="30"/>
    </location>
</feature>
<evidence type="ECO:0000256" key="7">
    <source>
        <dbReference type="ARBA" id="ARBA00022723"/>
    </source>
</evidence>
<dbReference type="InterPro" id="IPR039261">
    <property type="entry name" value="FNR_nucleotide-bd"/>
</dbReference>
<keyword evidence="19" id="KW-1185">Reference proteome</keyword>
<dbReference type="InterPro" id="IPR001709">
    <property type="entry name" value="Flavoprot_Pyr_Nucl_cyt_Rdtase"/>
</dbReference>
<dbReference type="PROSITE" id="PS51384">
    <property type="entry name" value="FAD_FR"/>
    <property type="match status" value="1"/>
</dbReference>
<keyword evidence="8" id="KW-0274">FAD</keyword>
<evidence type="ECO:0000256" key="2">
    <source>
        <dbReference type="ARBA" id="ARBA00001974"/>
    </source>
</evidence>
<dbReference type="Gene3D" id="2.40.30.10">
    <property type="entry name" value="Translation factors"/>
    <property type="match status" value="1"/>
</dbReference>
<evidence type="ECO:0000256" key="3">
    <source>
        <dbReference type="ARBA" id="ARBA00012604"/>
    </source>
</evidence>
<evidence type="ECO:0000256" key="5">
    <source>
        <dbReference type="ARBA" id="ARBA00022630"/>
    </source>
</evidence>
<dbReference type="GO" id="GO:0004783">
    <property type="term" value="F:sulfite reductase (NADPH) activity"/>
    <property type="evidence" value="ECO:0007669"/>
    <property type="project" value="UniProtKB-EC"/>
</dbReference>
<accession>A0A5C5VDR2</accession>
<evidence type="ECO:0000259" key="16">
    <source>
        <dbReference type="PROSITE" id="PS51384"/>
    </source>
</evidence>
<reference evidence="18 19" key="1">
    <citation type="submission" date="2019-02" db="EMBL/GenBank/DDBJ databases">
        <title>Deep-cultivation of Planctomycetes and their phenomic and genomic characterization uncovers novel biology.</title>
        <authorList>
            <person name="Wiegand S."/>
            <person name="Jogler M."/>
            <person name="Boedeker C."/>
            <person name="Pinto D."/>
            <person name="Vollmers J."/>
            <person name="Rivas-Marin E."/>
            <person name="Kohn T."/>
            <person name="Peeters S.H."/>
            <person name="Heuer A."/>
            <person name="Rast P."/>
            <person name="Oberbeckmann S."/>
            <person name="Bunk B."/>
            <person name="Jeske O."/>
            <person name="Meyerdierks A."/>
            <person name="Storesund J.E."/>
            <person name="Kallscheuer N."/>
            <person name="Luecker S."/>
            <person name="Lage O.M."/>
            <person name="Pohl T."/>
            <person name="Merkel B.J."/>
            <person name="Hornburger P."/>
            <person name="Mueller R.-W."/>
            <person name="Bruemmer F."/>
            <person name="Labrenz M."/>
            <person name="Spormann A.M."/>
            <person name="Op Den Camp H."/>
            <person name="Overmann J."/>
            <person name="Amann R."/>
            <person name="Jetten M.S.M."/>
            <person name="Mascher T."/>
            <person name="Medema M.H."/>
            <person name="Devos D.P."/>
            <person name="Kaster A.-K."/>
            <person name="Ovreas L."/>
            <person name="Rohde M."/>
            <person name="Galperin M.Y."/>
            <person name="Jogler C."/>
        </authorList>
    </citation>
    <scope>NUCLEOTIDE SEQUENCE [LARGE SCALE GENOMIC DNA]</scope>
    <source>
        <strain evidence="18 19">KOR34</strain>
    </source>
</reference>
<dbReference type="PROSITE" id="PS51656">
    <property type="entry name" value="4FE4S"/>
    <property type="match status" value="1"/>
</dbReference>
<evidence type="ECO:0000256" key="12">
    <source>
        <dbReference type="ARBA" id="ARBA00023014"/>
    </source>
</evidence>
<dbReference type="NCBIfam" id="NF004859">
    <property type="entry name" value="PRK06214.1"/>
    <property type="match status" value="1"/>
</dbReference>
<proteinExistence type="predicted"/>
<dbReference type="SUPFAM" id="SSF52343">
    <property type="entry name" value="Ferredoxin reductase-like, C-terminal NADP-linked domain"/>
    <property type="match status" value="1"/>
</dbReference>
<dbReference type="EMBL" id="SIHJ01000001">
    <property type="protein sequence ID" value="TWT35805.1"/>
    <property type="molecule type" value="Genomic_DNA"/>
</dbReference>
<dbReference type="GO" id="GO:0050660">
    <property type="term" value="F:flavin adenine dinucleotide binding"/>
    <property type="evidence" value="ECO:0007669"/>
    <property type="project" value="TreeGrafter"/>
</dbReference>
<dbReference type="InterPro" id="IPR003097">
    <property type="entry name" value="CysJ-like_FAD-binding"/>
</dbReference>
<comment type="cofactor">
    <cofactor evidence="1">
        <name>FMN</name>
        <dbReference type="ChEBI" id="CHEBI:58210"/>
    </cofactor>
</comment>
<sequence length="581" mass="62528">MLGVEDELPGAATGPAAPMPIPSIPESAPFSPEQRAWLNGFLAAWAGVAEQSGGRLPSDLSGLKEAPANGASASNGAPPKKSAAKPAPAPAEPAPAAVETLDDGDYAWHDPNLDIEERMKLAEGQGVTKNLMAAMAQLDCGACGYMCDTYAMAIASGQEKSTALCTPGGKETAKMLKKVIKDSGGIKPAAAAPADNKPQQVQVADGPIPYSRAKPYRARVNTLYNLNGEGSAKHTCHVELDLAGSDISFRVGDSLGVFPTNCPDLVDEILFALKAHGTEHVTACDGVEAPLREALTVKSNLKHVGEDLVRLIAASTSDFDEKQRLRDLVDGDGDELDDMDVLDVLRLAPSARISKGAFSLTLGSLAPRLYSIASSLRAHPDSVHLTIAKVTTMLAGRERKGVASTMFTDRIDVGDTVRVFVQPSADFTLPSNSNAPMIMVGPGTGIAPFRAFLQERKALKARGKNWLFFGDQHEATDFLYREELTEMQEQGLLTKLSTAFSRDQEEKIYVQNRMKEEGAELYNWLEEGAWFFVCGDAKRMAGDVDRALHEIVAEHGGMSPEDAKKYVTNLRKTHRYVRDVY</sequence>
<dbReference type="InterPro" id="IPR001433">
    <property type="entry name" value="OxRdtase_FAD/NAD-bd"/>
</dbReference>
<evidence type="ECO:0000259" key="17">
    <source>
        <dbReference type="PROSITE" id="PS51656"/>
    </source>
</evidence>
<organism evidence="18 19">
    <name type="scientific">Posidoniimonas corsicana</name>
    <dbReference type="NCBI Taxonomy" id="1938618"/>
    <lineage>
        <taxon>Bacteria</taxon>
        <taxon>Pseudomonadati</taxon>
        <taxon>Planctomycetota</taxon>
        <taxon>Planctomycetia</taxon>
        <taxon>Pirellulales</taxon>
        <taxon>Lacipirellulaceae</taxon>
        <taxon>Posidoniimonas</taxon>
    </lineage>
</organism>
<evidence type="ECO:0000256" key="8">
    <source>
        <dbReference type="ARBA" id="ARBA00022827"/>
    </source>
</evidence>